<dbReference type="PANTHER" id="PTHR43318">
    <property type="entry name" value="UDP-N-ACETYLGLUCOSAMINE 4,6-DEHYDRATASE"/>
    <property type="match status" value="1"/>
</dbReference>
<dbReference type="InterPro" id="IPR029063">
    <property type="entry name" value="SAM-dependent_MTases_sf"/>
</dbReference>
<gene>
    <name evidence="4" type="ORF">B0A77_01370</name>
</gene>
<feature type="transmembrane region" description="Helical" evidence="2">
    <location>
        <begin position="55"/>
        <end position="74"/>
    </location>
</feature>
<dbReference type="Proteomes" id="UP000220828">
    <property type="component" value="Unassembled WGS sequence"/>
</dbReference>
<dbReference type="InterPro" id="IPR036291">
    <property type="entry name" value="NAD(P)-bd_dom_sf"/>
</dbReference>
<sequence length="639" mass="73264">MKKNLKIQLREKITNLNYLPRWIILIIDFTIIIACLFFTDFLLSKMNKALYFHGYFVEALSLYFGTNLFCFYFFKSYSGIIRHSSIQDTFKIFKVQVVTLLTLLFINNAYFFNFVKYFGNAGLVINFIFCFTLLVLFRVFVKLTFEYYFSTVSSRKDEIRVLVYGTDTNSISVVNSIQTNKTQKYKVVGFIDHRYGNTNKLLLALPIFSNKSRIPALLRVNNCQGIILTDASLTIIEKTKIVNDCLEFNFKVFTVPKISNLENGQEVSNRIKHFDINDLLERDSIIINNHKIAEQHEATCVLVTGAAGSIGSEIVRQMYKFSPKKIILLDQAESPLNDLTLEIEKIFTNQIELLPLIGDVRNYNYIDAILKEHKPDIIYHAAAYKHVPLMEINPKQAIQTNIIGTKTVATLAIKYQVKKFVLVSTDKAVNPSSVMGASKRIAELTVQYLNQLSFKNKDFHTEFIITRFGNVLGSNGSVVPLFTRQINEGGPVTLTHPDIIRYFMTIPEACQLVLEAGIMGSGGEIFIFDMGEPVRIYDLAVKMIKLAGYQPNKDIEIKVTGLRPGEKLYEELLNDKAKTKETYHKKIMISIDHETNLEEIYQQILQLIENYLENNDEVVVSQMKEIVPEFISLNSFYKN</sequence>
<name>A0A2H3KGL8_9FLAO</name>
<evidence type="ECO:0000259" key="3">
    <source>
        <dbReference type="Pfam" id="PF02719"/>
    </source>
</evidence>
<evidence type="ECO:0000256" key="2">
    <source>
        <dbReference type="SAM" id="Phobius"/>
    </source>
</evidence>
<evidence type="ECO:0000313" key="5">
    <source>
        <dbReference type="Proteomes" id="UP000220828"/>
    </source>
</evidence>
<dbReference type="InterPro" id="IPR051203">
    <property type="entry name" value="Polysaccharide_Synthase-Rel"/>
</dbReference>
<evidence type="ECO:0000256" key="1">
    <source>
        <dbReference type="ARBA" id="ARBA00007430"/>
    </source>
</evidence>
<dbReference type="PANTHER" id="PTHR43318:SF1">
    <property type="entry name" value="POLYSACCHARIDE BIOSYNTHESIS PROTEIN EPSC-RELATED"/>
    <property type="match status" value="1"/>
</dbReference>
<dbReference type="EMBL" id="PCMW01000007">
    <property type="protein sequence ID" value="PDS26894.1"/>
    <property type="molecule type" value="Genomic_DNA"/>
</dbReference>
<reference evidence="4 5" key="1">
    <citation type="submission" date="2017-09" db="EMBL/GenBank/DDBJ databases">
        <title>Whole genomes of Flavobacteriaceae.</title>
        <authorList>
            <person name="Stine C."/>
            <person name="Li C."/>
            <person name="Tadesse D."/>
        </authorList>
    </citation>
    <scope>NUCLEOTIDE SEQUENCE [LARGE SCALE GENOMIC DNA]</scope>
    <source>
        <strain evidence="4 5">ATCC 35036</strain>
    </source>
</reference>
<keyword evidence="2" id="KW-0472">Membrane</keyword>
<accession>A0A2H3KGL8</accession>
<feature type="transmembrane region" description="Helical" evidence="2">
    <location>
        <begin position="21"/>
        <end position="43"/>
    </location>
</feature>
<organism evidence="4 5">
    <name type="scientific">Flavobacterium branchiophilum</name>
    <dbReference type="NCBI Taxonomy" id="55197"/>
    <lineage>
        <taxon>Bacteria</taxon>
        <taxon>Pseudomonadati</taxon>
        <taxon>Bacteroidota</taxon>
        <taxon>Flavobacteriia</taxon>
        <taxon>Flavobacteriales</taxon>
        <taxon>Flavobacteriaceae</taxon>
        <taxon>Flavobacterium</taxon>
    </lineage>
</organism>
<feature type="transmembrane region" description="Helical" evidence="2">
    <location>
        <begin position="95"/>
        <end position="115"/>
    </location>
</feature>
<feature type="domain" description="Polysaccharide biosynthesis protein CapD-like" evidence="3">
    <location>
        <begin position="301"/>
        <end position="589"/>
    </location>
</feature>
<dbReference type="Gene3D" id="3.40.50.720">
    <property type="entry name" value="NAD(P)-binding Rossmann-like Domain"/>
    <property type="match status" value="2"/>
</dbReference>
<dbReference type="SUPFAM" id="SSF53335">
    <property type="entry name" value="S-adenosyl-L-methionine-dependent methyltransferases"/>
    <property type="match status" value="1"/>
</dbReference>
<proteinExistence type="inferred from homology"/>
<dbReference type="Pfam" id="PF02719">
    <property type="entry name" value="Polysacc_synt_2"/>
    <property type="match status" value="1"/>
</dbReference>
<evidence type="ECO:0000313" key="4">
    <source>
        <dbReference type="EMBL" id="PDS26894.1"/>
    </source>
</evidence>
<protein>
    <submittedName>
        <fullName evidence="4">Polysaccharide biosynthesis protein</fullName>
    </submittedName>
</protein>
<keyword evidence="2" id="KW-1133">Transmembrane helix</keyword>
<feature type="transmembrane region" description="Helical" evidence="2">
    <location>
        <begin position="121"/>
        <end position="141"/>
    </location>
</feature>
<comment type="similarity">
    <text evidence="1">Belongs to the polysaccharide synthase family.</text>
</comment>
<dbReference type="AlphaFoldDB" id="A0A2H3KGL8"/>
<keyword evidence="2" id="KW-0812">Transmembrane</keyword>
<dbReference type="OrthoDB" id="9803111at2"/>
<comment type="caution">
    <text evidence="4">The sequence shown here is derived from an EMBL/GenBank/DDBJ whole genome shotgun (WGS) entry which is preliminary data.</text>
</comment>
<dbReference type="SUPFAM" id="SSF51735">
    <property type="entry name" value="NAD(P)-binding Rossmann-fold domains"/>
    <property type="match status" value="1"/>
</dbReference>
<dbReference type="CDD" id="cd05237">
    <property type="entry name" value="UDP_invert_4-6DH_SDR_e"/>
    <property type="match status" value="1"/>
</dbReference>
<dbReference type="InterPro" id="IPR003869">
    <property type="entry name" value="Polysac_CapD-like"/>
</dbReference>
<dbReference type="RefSeq" id="WP_097553296.1">
    <property type="nucleotide sequence ID" value="NZ_PCMW01000007.1"/>
</dbReference>